<comment type="function">
    <text evidence="9">Functions as a component of the nuclear pore complex (NPC).</text>
</comment>
<feature type="compositionally biased region" description="Low complexity" evidence="10">
    <location>
        <begin position="1"/>
        <end position="14"/>
    </location>
</feature>
<keyword evidence="3 9" id="KW-0813">Transport</keyword>
<feature type="region of interest" description="Disordered" evidence="10">
    <location>
        <begin position="1"/>
        <end position="52"/>
    </location>
</feature>
<accession>A0A854QFW3</accession>
<evidence type="ECO:0000256" key="7">
    <source>
        <dbReference type="ARBA" id="ARBA00023132"/>
    </source>
</evidence>
<sequence length="825" mass="92073">MFSFSQPKQSSSKPLQTSADNDVSMDAQRQDQTPVQTLYLKPEAYPRGGKEKWKATGRTISAAAGPVGGEVAIWVTKKPSDDPNKPAKLTNADPTVSDEAIIFASINSLSQPLVQLYTESHLLFTSLQQIVADSGRRRLSSVGFGVNGGAESWDTRGNFGTEGLLGPPDAETVINMRRLADFYVDQLGDLKALPDIDAGLRDRFIDAYNIFNLAEILYLPIDGKGEGLVGEELLDWVNEIDVAPDNQLGNEIMSTLNSWDHPSFWPYISRSILRGFHLPAASFLRSLSSHPYAPISKLAVLLAQHLTILPRSSEPKWRVDMDFLQAHKQWLAKFRSELATQLGGKGEGKWFEGEWASWEGGFRCVVELMEGRTERVLEEAGDWREALGAWGILVDVDMRRDHLPEVMSIITEKIPVDKSLSDHVVQSALCSADIIKALMSCYSLDTWLSAHLADLLDKLSLIPDDEEHFEISLRDFFLLEYAQVLQDNPNYKAFWRVICDYLGYAGEEGRGRLKEHLRRLDIPLDRDVKGKSKESSDSTNDEQQGLDASMDIENATESQGEAIKLLDEVRSACVDFRLDDVWQEISQVLATRLISAGQYGMAATLALMARDGFALSRIADKVLESFVTCGQDEYLALVDTLPPTLLAEAPTALLHLQQSTSNPTEFPSHSAVSVFASRITFLSEFRDYLLFLSQDARDRAAGRVVSLLTSGIAPVGFWAVLLVESIRLLEDSEILFTSNETFELLRVLEEVYANAAFAEEEYLGQLVQYLQRTLSTLSAEKERHIIKKNEKKVTMEDARRKMDEVRLAISRNLARAMVAGFDSPF</sequence>
<keyword evidence="6 9" id="KW-0811">Translocation</keyword>
<keyword evidence="7 9" id="KW-0906">Nuclear pore complex</keyword>
<keyword evidence="4 9" id="KW-0509">mRNA transport</keyword>
<keyword evidence="5 9" id="KW-0653">Protein transport</keyword>
<dbReference type="OrthoDB" id="17644at2759"/>
<dbReference type="GO" id="GO:0031965">
    <property type="term" value="C:nuclear membrane"/>
    <property type="evidence" value="ECO:0007669"/>
    <property type="project" value="UniProtKB-UniRule"/>
</dbReference>
<evidence type="ECO:0000256" key="4">
    <source>
        <dbReference type="ARBA" id="ARBA00022816"/>
    </source>
</evidence>
<dbReference type="GO" id="GO:0045893">
    <property type="term" value="P:positive regulation of DNA-templated transcription"/>
    <property type="evidence" value="ECO:0007669"/>
    <property type="project" value="TreeGrafter"/>
</dbReference>
<evidence type="ECO:0000313" key="12">
    <source>
        <dbReference type="Proteomes" id="UP000199727"/>
    </source>
</evidence>
<dbReference type="GO" id="GO:0006606">
    <property type="term" value="P:protein import into nucleus"/>
    <property type="evidence" value="ECO:0007669"/>
    <property type="project" value="TreeGrafter"/>
</dbReference>
<evidence type="ECO:0000313" key="11">
    <source>
        <dbReference type="EMBL" id="OXG26538.1"/>
    </source>
</evidence>
<reference evidence="11 12" key="1">
    <citation type="submission" date="2017-06" db="EMBL/GenBank/DDBJ databases">
        <title>Global population genomics of the pathogenic fungus Cryptococcus neoformans var. grubii.</title>
        <authorList>
            <person name="Cuomo C."/>
            <person name="Litvintseva A."/>
            <person name="Chen Y."/>
            <person name="Young S."/>
            <person name="Zeng Q."/>
            <person name="Chapman S."/>
            <person name="Gujja S."/>
            <person name="Saif S."/>
            <person name="Birren B."/>
        </authorList>
    </citation>
    <scope>NUCLEOTIDE SEQUENCE [LARGE SCALE GENOMIC DNA]</scope>
    <source>
        <strain evidence="11 12">Tu259-1</strain>
    </source>
</reference>
<gene>
    <name evidence="11" type="ORF">C361_01297</name>
</gene>
<evidence type="ECO:0000256" key="10">
    <source>
        <dbReference type="SAM" id="MobiDB-lite"/>
    </source>
</evidence>
<protein>
    <recommendedName>
        <fullName evidence="9">Nuclear pore complex protein Nup85</fullName>
    </recommendedName>
</protein>
<dbReference type="GO" id="GO:0031080">
    <property type="term" value="C:nuclear pore outer ring"/>
    <property type="evidence" value="ECO:0007669"/>
    <property type="project" value="TreeGrafter"/>
</dbReference>
<evidence type="ECO:0000256" key="1">
    <source>
        <dbReference type="ARBA" id="ARBA00004567"/>
    </source>
</evidence>
<dbReference type="AlphaFoldDB" id="A0A854QFW3"/>
<evidence type="ECO:0000256" key="8">
    <source>
        <dbReference type="ARBA" id="ARBA00023242"/>
    </source>
</evidence>
<evidence type="ECO:0000256" key="9">
    <source>
        <dbReference type="RuleBase" id="RU365073"/>
    </source>
</evidence>
<comment type="similarity">
    <text evidence="2 9">Belongs to the nucleoporin Nup85 family.</text>
</comment>
<comment type="subunit">
    <text evidence="9">Component of the nuclear pore complex (NPC).</text>
</comment>
<proteinExistence type="inferred from homology"/>
<keyword evidence="9" id="KW-0472">Membrane</keyword>
<dbReference type="PANTHER" id="PTHR13373:SF21">
    <property type="entry name" value="NUCLEAR PORE COMPLEX PROTEIN NUP85"/>
    <property type="match status" value="1"/>
</dbReference>
<evidence type="ECO:0000256" key="5">
    <source>
        <dbReference type="ARBA" id="ARBA00022927"/>
    </source>
</evidence>
<feature type="region of interest" description="Disordered" evidence="10">
    <location>
        <begin position="528"/>
        <end position="548"/>
    </location>
</feature>
<organism evidence="11 12">
    <name type="scientific">Cryptococcus neoformans Tu259-1</name>
    <dbReference type="NCBI Taxonomy" id="1230072"/>
    <lineage>
        <taxon>Eukaryota</taxon>
        <taxon>Fungi</taxon>
        <taxon>Dikarya</taxon>
        <taxon>Basidiomycota</taxon>
        <taxon>Agaricomycotina</taxon>
        <taxon>Tremellomycetes</taxon>
        <taxon>Tremellales</taxon>
        <taxon>Cryptococcaceae</taxon>
        <taxon>Cryptococcus</taxon>
        <taxon>Cryptococcus neoformans species complex</taxon>
    </lineage>
</organism>
<name>A0A854QFW3_CRYNE</name>
<comment type="subcellular location">
    <subcellularLocation>
        <location evidence="1 9">Nucleus</location>
        <location evidence="1 9">Nuclear pore complex</location>
    </subcellularLocation>
</comment>
<dbReference type="Proteomes" id="UP000199727">
    <property type="component" value="Unassembled WGS sequence"/>
</dbReference>
<keyword evidence="8 9" id="KW-0539">Nucleus</keyword>
<dbReference type="GO" id="GO:0006406">
    <property type="term" value="P:mRNA export from nucleus"/>
    <property type="evidence" value="ECO:0007669"/>
    <property type="project" value="TreeGrafter"/>
</dbReference>
<evidence type="ECO:0000256" key="6">
    <source>
        <dbReference type="ARBA" id="ARBA00023010"/>
    </source>
</evidence>
<evidence type="ECO:0000256" key="3">
    <source>
        <dbReference type="ARBA" id="ARBA00022448"/>
    </source>
</evidence>
<dbReference type="InterPro" id="IPR011502">
    <property type="entry name" value="Nucleoporin_Nup85"/>
</dbReference>
<dbReference type="Pfam" id="PF07575">
    <property type="entry name" value="Nucleopor_Nup85"/>
    <property type="match status" value="2"/>
</dbReference>
<comment type="caution">
    <text evidence="11">The sequence shown here is derived from an EMBL/GenBank/DDBJ whole genome shotgun (WGS) entry which is preliminary data.</text>
</comment>
<dbReference type="EMBL" id="AMKT01000024">
    <property type="protein sequence ID" value="OXG26538.1"/>
    <property type="molecule type" value="Genomic_DNA"/>
</dbReference>
<evidence type="ECO:0000256" key="2">
    <source>
        <dbReference type="ARBA" id="ARBA00005573"/>
    </source>
</evidence>
<dbReference type="PANTHER" id="PTHR13373">
    <property type="entry name" value="FROUNT PROTEIN-RELATED"/>
    <property type="match status" value="1"/>
</dbReference>
<dbReference type="GO" id="GO:0017056">
    <property type="term" value="F:structural constituent of nuclear pore"/>
    <property type="evidence" value="ECO:0007669"/>
    <property type="project" value="TreeGrafter"/>
</dbReference>